<protein>
    <recommendedName>
        <fullName evidence="3">YrhK domain-containing protein</fullName>
    </recommendedName>
</protein>
<keyword evidence="2" id="KW-1133">Transmembrane helix</keyword>
<feature type="transmembrane region" description="Helical" evidence="2">
    <location>
        <begin position="50"/>
        <end position="77"/>
    </location>
</feature>
<evidence type="ECO:0000256" key="2">
    <source>
        <dbReference type="SAM" id="Phobius"/>
    </source>
</evidence>
<gene>
    <name evidence="4" type="ORF">CBW24_11405</name>
</gene>
<sequence length="124" mass="13707">MPQDSSAPRDAADTGRDGAAGANPPAARSEDATLFHPDNRRRSPDHARVYALYELVYTLVDFLAAACFIGGSVMFFFDSLMMPGTWAFLVGSLLFAAKPSLRLARELTYLRMGDVDRLAKRYEQ</sequence>
<dbReference type="AlphaFoldDB" id="A0A291M0V0"/>
<reference evidence="4 5" key="1">
    <citation type="submission" date="2017-05" db="EMBL/GenBank/DDBJ databases">
        <title>Comparative genomic and metabolic analysis of manganese-oxidizing mechanisms in Celeribater manganoxidans DY25T: its adaption to the environment of polymetallic nodule.</title>
        <authorList>
            <person name="Wang X."/>
        </authorList>
    </citation>
    <scope>NUCLEOTIDE SEQUENCE [LARGE SCALE GENOMIC DNA]</scope>
    <source>
        <strain evidence="4 5">DY25</strain>
    </source>
</reference>
<dbReference type="KEGG" id="cmag:CBW24_11405"/>
<feature type="region of interest" description="Disordered" evidence="1">
    <location>
        <begin position="1"/>
        <end position="42"/>
    </location>
</feature>
<keyword evidence="5" id="KW-1185">Reference proteome</keyword>
<feature type="compositionally biased region" description="Basic and acidic residues" evidence="1">
    <location>
        <begin position="28"/>
        <end position="42"/>
    </location>
</feature>
<feature type="transmembrane region" description="Helical" evidence="2">
    <location>
        <begin position="83"/>
        <end position="101"/>
    </location>
</feature>
<feature type="domain" description="YrhK" evidence="3">
    <location>
        <begin position="52"/>
        <end position="106"/>
    </location>
</feature>
<evidence type="ECO:0000313" key="5">
    <source>
        <dbReference type="Proteomes" id="UP000219050"/>
    </source>
</evidence>
<evidence type="ECO:0000313" key="4">
    <source>
        <dbReference type="EMBL" id="ATI42552.1"/>
    </source>
</evidence>
<keyword evidence="2" id="KW-0472">Membrane</keyword>
<keyword evidence="2" id="KW-0812">Transmembrane</keyword>
<dbReference type="EMBL" id="CP021404">
    <property type="protein sequence ID" value="ATI42552.1"/>
    <property type="molecule type" value="Genomic_DNA"/>
</dbReference>
<dbReference type="Pfam" id="PF14145">
    <property type="entry name" value="YrhK"/>
    <property type="match status" value="1"/>
</dbReference>
<dbReference type="InterPro" id="IPR025424">
    <property type="entry name" value="YrhK_domain"/>
</dbReference>
<proteinExistence type="predicted"/>
<organism evidence="4 5">
    <name type="scientific">Pacificitalea manganoxidans</name>
    <dbReference type="NCBI Taxonomy" id="1411902"/>
    <lineage>
        <taxon>Bacteria</taxon>
        <taxon>Pseudomonadati</taxon>
        <taxon>Pseudomonadota</taxon>
        <taxon>Alphaproteobacteria</taxon>
        <taxon>Rhodobacterales</taxon>
        <taxon>Paracoccaceae</taxon>
        <taxon>Pacificitalea</taxon>
    </lineage>
</organism>
<evidence type="ECO:0000259" key="3">
    <source>
        <dbReference type="Pfam" id="PF14145"/>
    </source>
</evidence>
<accession>A0A291M0V0</accession>
<dbReference type="Proteomes" id="UP000219050">
    <property type="component" value="Chromosome"/>
</dbReference>
<evidence type="ECO:0000256" key="1">
    <source>
        <dbReference type="SAM" id="MobiDB-lite"/>
    </source>
</evidence>
<dbReference type="OrthoDB" id="5862062at2"/>
<name>A0A291M0V0_9RHOB</name>